<dbReference type="AlphaFoldDB" id="A0A0E9VTT1"/>
<sequence length="50" mass="5561">MLYFHSIEQIVNISPGTFSVLNVLRLGTLMKELCGKTTVVTMCKISENLS</sequence>
<evidence type="ECO:0000313" key="1">
    <source>
        <dbReference type="EMBL" id="JAH81426.1"/>
    </source>
</evidence>
<accession>A0A0E9VTT1</accession>
<organism evidence="1">
    <name type="scientific">Anguilla anguilla</name>
    <name type="common">European freshwater eel</name>
    <name type="synonym">Muraena anguilla</name>
    <dbReference type="NCBI Taxonomy" id="7936"/>
    <lineage>
        <taxon>Eukaryota</taxon>
        <taxon>Metazoa</taxon>
        <taxon>Chordata</taxon>
        <taxon>Craniata</taxon>
        <taxon>Vertebrata</taxon>
        <taxon>Euteleostomi</taxon>
        <taxon>Actinopterygii</taxon>
        <taxon>Neopterygii</taxon>
        <taxon>Teleostei</taxon>
        <taxon>Anguilliformes</taxon>
        <taxon>Anguillidae</taxon>
        <taxon>Anguilla</taxon>
    </lineage>
</organism>
<proteinExistence type="predicted"/>
<name>A0A0E9VTT1_ANGAN</name>
<reference evidence="1" key="2">
    <citation type="journal article" date="2015" name="Fish Shellfish Immunol.">
        <title>Early steps in the European eel (Anguilla anguilla)-Vibrio vulnificus interaction in the gills: Role of the RtxA13 toxin.</title>
        <authorList>
            <person name="Callol A."/>
            <person name="Pajuelo D."/>
            <person name="Ebbesson L."/>
            <person name="Teles M."/>
            <person name="MacKenzie S."/>
            <person name="Amaro C."/>
        </authorList>
    </citation>
    <scope>NUCLEOTIDE SEQUENCE</scope>
</reference>
<protein>
    <submittedName>
        <fullName evidence="1">Uncharacterized protein</fullName>
    </submittedName>
</protein>
<reference evidence="1" key="1">
    <citation type="submission" date="2014-11" db="EMBL/GenBank/DDBJ databases">
        <authorList>
            <person name="Amaro Gonzalez C."/>
        </authorList>
    </citation>
    <scope>NUCLEOTIDE SEQUENCE</scope>
</reference>
<dbReference type="EMBL" id="GBXM01027151">
    <property type="protein sequence ID" value="JAH81426.1"/>
    <property type="molecule type" value="Transcribed_RNA"/>
</dbReference>